<gene>
    <name evidence="2" type="ORF">GRI38_10990</name>
</gene>
<dbReference type="PANTHER" id="PTHR12788:SF10">
    <property type="entry name" value="PROTEIN-TYROSINE SULFOTRANSFERASE"/>
    <property type="match status" value="1"/>
</dbReference>
<dbReference type="OrthoDB" id="9777890at2"/>
<protein>
    <submittedName>
        <fullName evidence="2">Sulfotransferase</fullName>
    </submittedName>
</protein>
<keyword evidence="3" id="KW-1185">Reference proteome</keyword>
<reference evidence="2 3" key="1">
    <citation type="submission" date="2019-12" db="EMBL/GenBank/DDBJ databases">
        <title>Genomic-based taxomic classification of the family Erythrobacteraceae.</title>
        <authorList>
            <person name="Xu L."/>
        </authorList>
    </citation>
    <scope>NUCLEOTIDE SEQUENCE [LARGE SCALE GENOMIC DNA]</scope>
    <source>
        <strain evidence="2 3">MCCC 1A09962</strain>
    </source>
</reference>
<dbReference type="InterPro" id="IPR027417">
    <property type="entry name" value="P-loop_NTPase"/>
</dbReference>
<dbReference type="EMBL" id="WTYW01000003">
    <property type="protein sequence ID" value="MXO86549.1"/>
    <property type="molecule type" value="Genomic_DNA"/>
</dbReference>
<sequence length="270" mass="30674">MKTRRSAAKAKLPHRYLFVGGLHRSGTSLLARSIAAHPDIAAIKGAPVPENEGCYLQGAIPHTAKHGVPGEFGCNPHEHLTEDSFLNSLETQMRIERDWAHWFDKSHQWRIEKSPVNLVHARLLQALFPLANFVILVRHPQIVAAATEKWSSKSQSALTKYVCNSYRQMLGDLPYLHRVMVLRYEDFVEDPKRCLSAVWRFCELPEVAVEMEVRDGNRDYVRPATTFDDKHDVAKRLGYSAEGVTLSYRPLVSHALRSVREEVEGILEGR</sequence>
<evidence type="ECO:0000313" key="2">
    <source>
        <dbReference type="EMBL" id="MXO86549.1"/>
    </source>
</evidence>
<evidence type="ECO:0000313" key="3">
    <source>
        <dbReference type="Proteomes" id="UP000433104"/>
    </source>
</evidence>
<dbReference type="SUPFAM" id="SSF52540">
    <property type="entry name" value="P-loop containing nucleoside triphosphate hydrolases"/>
    <property type="match status" value="1"/>
</dbReference>
<dbReference type="InterPro" id="IPR026634">
    <property type="entry name" value="TPST-like"/>
</dbReference>
<keyword evidence="1 2" id="KW-0808">Transferase</keyword>
<name>A0A844ZLJ4_9SPHN</name>
<evidence type="ECO:0000256" key="1">
    <source>
        <dbReference type="ARBA" id="ARBA00022679"/>
    </source>
</evidence>
<dbReference type="Pfam" id="PF13469">
    <property type="entry name" value="Sulfotransfer_3"/>
    <property type="match status" value="1"/>
</dbReference>
<organism evidence="2 3">
    <name type="scientific">Parapontixanthobacter aurantiacus</name>
    <dbReference type="NCBI Taxonomy" id="1463599"/>
    <lineage>
        <taxon>Bacteria</taxon>
        <taxon>Pseudomonadati</taxon>
        <taxon>Pseudomonadota</taxon>
        <taxon>Alphaproteobacteria</taxon>
        <taxon>Sphingomonadales</taxon>
        <taxon>Erythrobacteraceae</taxon>
        <taxon>Parapontixanthobacter</taxon>
    </lineage>
</organism>
<dbReference type="RefSeq" id="WP_160683718.1">
    <property type="nucleotide sequence ID" value="NZ_WTYW01000003.1"/>
</dbReference>
<dbReference type="AlphaFoldDB" id="A0A844ZLJ4"/>
<dbReference type="PANTHER" id="PTHR12788">
    <property type="entry name" value="PROTEIN-TYROSINE SULFOTRANSFERASE 2"/>
    <property type="match status" value="1"/>
</dbReference>
<dbReference type="Proteomes" id="UP000433104">
    <property type="component" value="Unassembled WGS sequence"/>
</dbReference>
<accession>A0A844ZLJ4</accession>
<comment type="caution">
    <text evidence="2">The sequence shown here is derived from an EMBL/GenBank/DDBJ whole genome shotgun (WGS) entry which is preliminary data.</text>
</comment>
<dbReference type="GO" id="GO:0008476">
    <property type="term" value="F:protein-tyrosine sulfotransferase activity"/>
    <property type="evidence" value="ECO:0007669"/>
    <property type="project" value="InterPro"/>
</dbReference>
<dbReference type="Gene3D" id="3.40.50.300">
    <property type="entry name" value="P-loop containing nucleotide triphosphate hydrolases"/>
    <property type="match status" value="1"/>
</dbReference>
<proteinExistence type="predicted"/>